<evidence type="ECO:0000256" key="5">
    <source>
        <dbReference type="ARBA" id="ARBA00022679"/>
    </source>
</evidence>
<dbReference type="EMBL" id="SJPP01000001">
    <property type="protein sequence ID" value="TWU13132.1"/>
    <property type="molecule type" value="Genomic_DNA"/>
</dbReference>
<feature type="domain" description="O-GlcNAc transferase C-terminal" evidence="9">
    <location>
        <begin position="413"/>
        <end position="570"/>
    </location>
</feature>
<dbReference type="OrthoDB" id="9790037at2"/>
<evidence type="ECO:0000256" key="6">
    <source>
        <dbReference type="ARBA" id="ARBA00022737"/>
    </source>
</evidence>
<name>A0A5C6BN61_9PLAN</name>
<dbReference type="Pfam" id="PF13844">
    <property type="entry name" value="Glyco_transf_41"/>
    <property type="match status" value="2"/>
</dbReference>
<feature type="repeat" description="TPR" evidence="8">
    <location>
        <begin position="243"/>
        <end position="276"/>
    </location>
</feature>
<feature type="domain" description="O-GlcNAc transferase C-terminal" evidence="9">
    <location>
        <begin position="595"/>
        <end position="775"/>
    </location>
</feature>
<dbReference type="SUPFAM" id="SSF48452">
    <property type="entry name" value="TPR-like"/>
    <property type="match status" value="3"/>
</dbReference>
<feature type="repeat" description="TPR" evidence="8">
    <location>
        <begin position="345"/>
        <end position="378"/>
    </location>
</feature>
<evidence type="ECO:0000259" key="9">
    <source>
        <dbReference type="Pfam" id="PF13844"/>
    </source>
</evidence>
<feature type="repeat" description="TPR" evidence="8">
    <location>
        <begin position="277"/>
        <end position="310"/>
    </location>
</feature>
<comment type="caution">
    <text evidence="10">The sequence shown here is derived from an EMBL/GenBank/DDBJ whole genome shotgun (WGS) entry which is preliminary data.</text>
</comment>
<keyword evidence="5" id="KW-0808">Transferase</keyword>
<feature type="repeat" description="TPR" evidence="8">
    <location>
        <begin position="209"/>
        <end position="242"/>
    </location>
</feature>
<feature type="repeat" description="TPR" evidence="8">
    <location>
        <begin position="73"/>
        <end position="106"/>
    </location>
</feature>
<dbReference type="PANTHER" id="PTHR44835">
    <property type="entry name" value="UDP-N-ACETYLGLUCOSAMINE--PEPTIDE N-ACETYLGLUCOSAMINYLTRANSFERASE SPINDLY-RELATED"/>
    <property type="match status" value="1"/>
</dbReference>
<dbReference type="PANTHER" id="PTHR44835:SF1">
    <property type="entry name" value="PROTEIN O-GLCNAC TRANSFERASE"/>
    <property type="match status" value="1"/>
</dbReference>
<protein>
    <recommendedName>
        <fullName evidence="3">protein O-GlcNAc transferase</fullName>
        <ecNumber evidence="3">2.4.1.255</ecNumber>
    </recommendedName>
</protein>
<feature type="repeat" description="TPR" evidence="8">
    <location>
        <begin position="311"/>
        <end position="344"/>
    </location>
</feature>
<dbReference type="PROSITE" id="PS50005">
    <property type="entry name" value="TPR"/>
    <property type="match status" value="9"/>
</dbReference>
<evidence type="ECO:0000256" key="2">
    <source>
        <dbReference type="ARBA" id="ARBA00005386"/>
    </source>
</evidence>
<dbReference type="InterPro" id="IPR051939">
    <property type="entry name" value="Glycosyltr_41/O-GlcNAc_trsf"/>
</dbReference>
<dbReference type="SMART" id="SM00028">
    <property type="entry name" value="TPR"/>
    <property type="match status" value="10"/>
</dbReference>
<keyword evidence="7 8" id="KW-0802">TPR repeat</keyword>
<feature type="repeat" description="TPR" evidence="8">
    <location>
        <begin position="141"/>
        <end position="174"/>
    </location>
</feature>
<keyword evidence="4" id="KW-0328">Glycosyltransferase</keyword>
<evidence type="ECO:0000256" key="7">
    <source>
        <dbReference type="ARBA" id="ARBA00022803"/>
    </source>
</evidence>
<dbReference type="AlphaFoldDB" id="A0A5C6BN61"/>
<keyword evidence="11" id="KW-1185">Reference proteome</keyword>
<dbReference type="Gene3D" id="3.40.50.2000">
    <property type="entry name" value="Glycogen Phosphorylase B"/>
    <property type="match status" value="1"/>
</dbReference>
<dbReference type="Pfam" id="PF14559">
    <property type="entry name" value="TPR_19"/>
    <property type="match status" value="1"/>
</dbReference>
<dbReference type="RefSeq" id="WP_146370505.1">
    <property type="nucleotide sequence ID" value="NZ_SJPP01000001.1"/>
</dbReference>
<dbReference type="Pfam" id="PF13424">
    <property type="entry name" value="TPR_12"/>
    <property type="match status" value="2"/>
</dbReference>
<feature type="repeat" description="TPR" evidence="8">
    <location>
        <begin position="175"/>
        <end position="208"/>
    </location>
</feature>
<comment type="pathway">
    <text evidence="1">Protein modification; protein glycosylation.</text>
</comment>
<dbReference type="InterPro" id="IPR029489">
    <property type="entry name" value="OGT/SEC/SPY_C"/>
</dbReference>
<accession>A0A5C6BN61</accession>
<gene>
    <name evidence="10" type="primary">yrrB_4</name>
    <name evidence="10" type="ORF">CA54_19580</name>
</gene>
<dbReference type="InterPro" id="IPR019734">
    <property type="entry name" value="TPR_rpt"/>
</dbReference>
<dbReference type="InterPro" id="IPR011990">
    <property type="entry name" value="TPR-like_helical_dom_sf"/>
</dbReference>
<organism evidence="10 11">
    <name type="scientific">Symmachiella macrocystis</name>
    <dbReference type="NCBI Taxonomy" id="2527985"/>
    <lineage>
        <taxon>Bacteria</taxon>
        <taxon>Pseudomonadati</taxon>
        <taxon>Planctomycetota</taxon>
        <taxon>Planctomycetia</taxon>
        <taxon>Planctomycetales</taxon>
        <taxon>Planctomycetaceae</taxon>
        <taxon>Symmachiella</taxon>
    </lineage>
</organism>
<evidence type="ECO:0000256" key="4">
    <source>
        <dbReference type="ARBA" id="ARBA00022676"/>
    </source>
</evidence>
<dbReference type="Pfam" id="PF13181">
    <property type="entry name" value="TPR_8"/>
    <property type="match status" value="1"/>
</dbReference>
<dbReference type="Proteomes" id="UP000320735">
    <property type="component" value="Unassembled WGS sequence"/>
</dbReference>
<evidence type="ECO:0000256" key="1">
    <source>
        <dbReference type="ARBA" id="ARBA00004922"/>
    </source>
</evidence>
<dbReference type="EC" id="2.4.1.255" evidence="3"/>
<dbReference type="Gene3D" id="1.25.40.10">
    <property type="entry name" value="Tetratricopeptide repeat domain"/>
    <property type="match status" value="3"/>
</dbReference>
<reference evidence="10 11" key="1">
    <citation type="submission" date="2019-02" db="EMBL/GenBank/DDBJ databases">
        <title>Deep-cultivation of Planctomycetes and their phenomic and genomic characterization uncovers novel biology.</title>
        <authorList>
            <person name="Wiegand S."/>
            <person name="Jogler M."/>
            <person name="Boedeker C."/>
            <person name="Pinto D."/>
            <person name="Vollmers J."/>
            <person name="Rivas-Marin E."/>
            <person name="Kohn T."/>
            <person name="Peeters S.H."/>
            <person name="Heuer A."/>
            <person name="Rast P."/>
            <person name="Oberbeckmann S."/>
            <person name="Bunk B."/>
            <person name="Jeske O."/>
            <person name="Meyerdierks A."/>
            <person name="Storesund J.E."/>
            <person name="Kallscheuer N."/>
            <person name="Luecker S."/>
            <person name="Lage O.M."/>
            <person name="Pohl T."/>
            <person name="Merkel B.J."/>
            <person name="Hornburger P."/>
            <person name="Mueller R.-W."/>
            <person name="Bruemmer F."/>
            <person name="Labrenz M."/>
            <person name="Spormann A.M."/>
            <person name="Op Den Camp H."/>
            <person name="Overmann J."/>
            <person name="Amann R."/>
            <person name="Jetten M.S.M."/>
            <person name="Mascher T."/>
            <person name="Medema M.H."/>
            <person name="Devos D.P."/>
            <person name="Kaster A.-K."/>
            <person name="Ovreas L."/>
            <person name="Rohde M."/>
            <person name="Galperin M.Y."/>
            <person name="Jogler C."/>
        </authorList>
    </citation>
    <scope>NUCLEOTIDE SEQUENCE [LARGE SCALE GENOMIC DNA]</scope>
    <source>
        <strain evidence="10 11">CA54</strain>
    </source>
</reference>
<sequence>MTEVVSELREAFDRHQAGDLAQAERLYRAVLQDNPTHGEALHLLGVLAHQSGNATAAVELIGRAVQHADPPRAMMYSNLGAAHQATGDFDTAIKHYRRAVQLQPDFADAQHNLATAFAAQGNHDQAVIAYQQLLTTHPQHRAGWTNLGKSLQNLKRYEEAAQCHRSVLENHPDDCEAWLNLGVVQASLGQQDAAAEYFAQVLKRAPQHALAHFNLGRIRQDQGRLEDAVSHYRQAVQCDTAYVDAWNNLGVSLKSLQQFAEAETCFRNIVKLSPNSAIAHFNLGNVLRAQDRFQEAAESYRRGLQFDPQHVESYINLGTALTSAGDFTVAEDSYHTALQVCPQSIEVHLNLASVLQLQGRMDEAAAVYERAEKIDPTCEAVKSSALMLPLYQPEITQTEILRRHCEWGARLAHLSATDSSFSHDRDPQRRLQIGYVSPDFRMHPVGFFMESILRNHDRERFDVTCYAEHRDDDSVTDRLRPLPQCWRTTCGQTVDAVVRMIRDDQIDILIDLAGHTSGNRLAIFARRPAPVQMTYLGYGTTTGLAAIDYRITDAIADPPGETHRHPEELLRVPGGILCYSPPPNAPEVVSLPALQSGQVTFGSFNKLSKLSKPTLDVWAAVLRAVPASRLILKNRSFANDTVCARYVAEFAARNIDVDRIELIGPTASITEHLALYGRVDVALDPFPYNGATTTCEALWMGVPAISLRGNAFVERMTASLLTTVGLTEFIVESPEEYVAAACRWAASIQQLAELRQQLRIMARDSPLCDEPAYVRGLEDQYQAAWQRWCATPDACSSNVV</sequence>
<evidence type="ECO:0000256" key="3">
    <source>
        <dbReference type="ARBA" id="ARBA00011970"/>
    </source>
</evidence>
<evidence type="ECO:0000313" key="11">
    <source>
        <dbReference type="Proteomes" id="UP000320735"/>
    </source>
</evidence>
<dbReference type="PROSITE" id="PS50293">
    <property type="entry name" value="TPR_REGION"/>
    <property type="match status" value="2"/>
</dbReference>
<feature type="repeat" description="TPR" evidence="8">
    <location>
        <begin position="107"/>
        <end position="140"/>
    </location>
</feature>
<keyword evidence="6" id="KW-0677">Repeat</keyword>
<evidence type="ECO:0000313" key="10">
    <source>
        <dbReference type="EMBL" id="TWU13132.1"/>
    </source>
</evidence>
<dbReference type="Pfam" id="PF13432">
    <property type="entry name" value="TPR_16"/>
    <property type="match status" value="2"/>
</dbReference>
<proteinExistence type="inferred from homology"/>
<dbReference type="GO" id="GO:0097363">
    <property type="term" value="F:protein O-acetylglucosaminyltransferase activity"/>
    <property type="evidence" value="ECO:0007669"/>
    <property type="project" value="UniProtKB-EC"/>
</dbReference>
<dbReference type="Gene3D" id="3.40.50.11380">
    <property type="match status" value="1"/>
</dbReference>
<evidence type="ECO:0000256" key="8">
    <source>
        <dbReference type="PROSITE-ProRule" id="PRU00339"/>
    </source>
</evidence>
<comment type="similarity">
    <text evidence="2">Belongs to the glycosyltransferase 41 family. O-GlcNAc transferase subfamily.</text>
</comment>